<dbReference type="EMBL" id="PUHQ01000218">
    <property type="protein sequence ID" value="KAG0653358.1"/>
    <property type="molecule type" value="Genomic_DNA"/>
</dbReference>
<dbReference type="CDD" id="cd17039">
    <property type="entry name" value="Ubl_ubiquitin_like"/>
    <property type="match status" value="1"/>
</dbReference>
<feature type="region of interest" description="Disordered" evidence="1">
    <location>
        <begin position="1"/>
        <end position="199"/>
    </location>
</feature>
<evidence type="ECO:0000313" key="3">
    <source>
        <dbReference type="Proteomes" id="UP000777482"/>
    </source>
</evidence>
<feature type="compositionally biased region" description="Low complexity" evidence="1">
    <location>
        <begin position="371"/>
        <end position="384"/>
    </location>
</feature>
<feature type="compositionally biased region" description="Basic and acidic residues" evidence="1">
    <location>
        <begin position="1"/>
        <end position="29"/>
    </location>
</feature>
<evidence type="ECO:0000256" key="1">
    <source>
        <dbReference type="SAM" id="MobiDB-lite"/>
    </source>
</evidence>
<gene>
    <name evidence="2" type="ORF">C6P46_002886</name>
</gene>
<organism evidence="2 3">
    <name type="scientific">Rhodotorula mucilaginosa</name>
    <name type="common">Yeast</name>
    <name type="synonym">Rhodotorula rubra</name>
    <dbReference type="NCBI Taxonomy" id="5537"/>
    <lineage>
        <taxon>Eukaryota</taxon>
        <taxon>Fungi</taxon>
        <taxon>Dikarya</taxon>
        <taxon>Basidiomycota</taxon>
        <taxon>Pucciniomycotina</taxon>
        <taxon>Microbotryomycetes</taxon>
        <taxon>Sporidiobolales</taxon>
        <taxon>Sporidiobolaceae</taxon>
        <taxon>Rhodotorula</taxon>
    </lineage>
</organism>
<feature type="region of interest" description="Disordered" evidence="1">
    <location>
        <begin position="297"/>
        <end position="418"/>
    </location>
</feature>
<name>A0A9P6VTJ8_RHOMI</name>
<feature type="compositionally biased region" description="Basic and acidic residues" evidence="1">
    <location>
        <begin position="110"/>
        <end position="123"/>
    </location>
</feature>
<keyword evidence="3" id="KW-1185">Reference proteome</keyword>
<dbReference type="AlphaFoldDB" id="A0A9P6VTJ8"/>
<feature type="compositionally biased region" description="Polar residues" evidence="1">
    <location>
        <begin position="402"/>
        <end position="415"/>
    </location>
</feature>
<reference evidence="2 3" key="1">
    <citation type="submission" date="2020-11" db="EMBL/GenBank/DDBJ databases">
        <title>Kefir isolates.</title>
        <authorList>
            <person name="Marcisauskas S."/>
            <person name="Kim Y."/>
            <person name="Blasche S."/>
        </authorList>
    </citation>
    <scope>NUCLEOTIDE SEQUENCE [LARGE SCALE GENOMIC DNA]</scope>
    <source>
        <strain evidence="2 3">KR</strain>
    </source>
</reference>
<protein>
    <submittedName>
        <fullName evidence="2">Uncharacterized protein</fullName>
    </submittedName>
</protein>
<proteinExistence type="predicted"/>
<dbReference type="Proteomes" id="UP000777482">
    <property type="component" value="Unassembled WGS sequence"/>
</dbReference>
<evidence type="ECO:0000313" key="2">
    <source>
        <dbReference type="EMBL" id="KAG0653358.1"/>
    </source>
</evidence>
<comment type="caution">
    <text evidence="2">The sequence shown here is derived from an EMBL/GenBank/DDBJ whole genome shotgun (WGS) entry which is preliminary data.</text>
</comment>
<feature type="compositionally biased region" description="Polar residues" evidence="1">
    <location>
        <begin position="300"/>
        <end position="323"/>
    </location>
</feature>
<sequence>MQRKRQVDDRSGAREPQGRRWNAERDGKSGARALPADDEVAGSEAAPHRVGEVPGNAVDDDDQPPILLRWKGKGRAGDDDEGIPAGTETPQIAPPGVGGAGDKLVRHHSRDLILPERQSEVRLRHLSRSADSAADRPPTPSRSVTRSDGRAPAHPLGQTSEERGRSSRSCAKRRRVNPPRSDPRADEQADDEASPSARPEAIAPVSCQAPMHCQAPDPIGHASEVRPSHLDELHCQGLCPSDLTHLMSTHDSSARERFGGCHPQGGDCEGTPSHTVTFTLALDFELGERTRGVCGAEPRTWSQSRPRSVNDWSRTAEHSSQTWGGMFRVGRGGEASADEAAGSSAPAVPASVTRPPPLPANSPLETGQSSAAAALETGAWGATTQTRSIGRSTRSREAGPSTDESQVDQEYSNGESEVEWRPENYWTMMLSAWYSYHAEGADETNEYGVDGVHDALLANGEVFSYHSSADNSDEAGERIALIATETGKKVSPSLAGGWAALTRSHSQILFDPRESLGSLKSKLSRALGFPPERQHLFAGEKELIYTCEYTDATSENADSTRERGAHERVVTAAAMDEEIRPSPLAKIRLPGNSAARAPARLLHQTDNSYTLDAGSVCSASLRPSAPLTSYRRHSRWHDELEKDSFCTRLITSLNSLRRLHYTTRPSAKLPAFQDHVTRHESLAPKRSTDSLCLSQLGSLRGTDFIAADGCCLVLMLYRRGREARVHGLDDQAKP</sequence>
<accession>A0A9P6VTJ8</accession>
<feature type="compositionally biased region" description="Low complexity" evidence="1">
    <location>
        <begin position="334"/>
        <end position="353"/>
    </location>
</feature>